<dbReference type="AlphaFoldDB" id="A0A6H1ZDQ2"/>
<protein>
    <submittedName>
        <fullName evidence="1">Uncharacterized protein</fullName>
    </submittedName>
</protein>
<name>A0A6H1ZDQ2_9ZZZZ</name>
<evidence type="ECO:0000313" key="1">
    <source>
        <dbReference type="EMBL" id="QJA46046.1"/>
    </source>
</evidence>
<dbReference type="EMBL" id="MT144002">
    <property type="protein sequence ID" value="QJA46046.1"/>
    <property type="molecule type" value="Genomic_DNA"/>
</dbReference>
<sequence>MKKLLIATIIFITLLVILFIWGANQYDKQLDPLDVYGAECPPQTITAQSVKANVVDYTGQRFETMTKIKLPKSIEEVEIDGKVFKKEKYNPDNFILEEEIFKQKK</sequence>
<organism evidence="1">
    <name type="scientific">viral metagenome</name>
    <dbReference type="NCBI Taxonomy" id="1070528"/>
    <lineage>
        <taxon>unclassified sequences</taxon>
        <taxon>metagenomes</taxon>
        <taxon>organismal metagenomes</taxon>
    </lineage>
</organism>
<evidence type="ECO:0000313" key="2">
    <source>
        <dbReference type="EMBL" id="QJH97802.1"/>
    </source>
</evidence>
<gene>
    <name evidence="1" type="ORF">TM448A00312_0004</name>
    <name evidence="2" type="ORF">TM448B01090_0013</name>
</gene>
<reference evidence="1" key="1">
    <citation type="submission" date="2020-03" db="EMBL/GenBank/DDBJ databases">
        <title>The deep terrestrial virosphere.</title>
        <authorList>
            <person name="Holmfeldt K."/>
            <person name="Nilsson E."/>
            <person name="Simone D."/>
            <person name="Lopez-Fernandez M."/>
            <person name="Wu X."/>
            <person name="de Brujin I."/>
            <person name="Lundin D."/>
            <person name="Andersson A."/>
            <person name="Bertilsson S."/>
            <person name="Dopson M."/>
        </authorList>
    </citation>
    <scope>NUCLEOTIDE SEQUENCE</scope>
    <source>
        <strain evidence="1">TM448A00312</strain>
        <strain evidence="2">TM448B01090</strain>
    </source>
</reference>
<proteinExistence type="predicted"/>
<accession>A0A6H1ZDQ2</accession>
<dbReference type="EMBL" id="MT144702">
    <property type="protein sequence ID" value="QJH97802.1"/>
    <property type="molecule type" value="Genomic_DNA"/>
</dbReference>